<dbReference type="RefSeq" id="WP_115737132.1">
    <property type="nucleotide sequence ID" value="NZ_OGUU01000051.1"/>
</dbReference>
<comment type="caution">
    <text evidence="2">The sequence shown here is derived from an EMBL/GenBank/DDBJ whole genome shotgun (WGS) entry which is preliminary data.</text>
</comment>
<dbReference type="InterPro" id="IPR041705">
    <property type="entry name" value="PIN_Sll0205"/>
</dbReference>
<evidence type="ECO:0000259" key="1">
    <source>
        <dbReference type="Pfam" id="PF01850"/>
    </source>
</evidence>
<gene>
    <name evidence="2" type="ORF">CBM2594_U40004</name>
</gene>
<sequence>MNLLLDTHIALRALYDPGALSQAATALLQSLEHELLVSDASIWEVAIKHAKRPADIQAPPQEFHADLLAAGWTIAPISTAAVLGTHALPPIHGDPFDRLLIAQAQAQDLHLVSADQMIAQYQPALGTPERILVV</sequence>
<protein>
    <submittedName>
        <fullName evidence="2">Pilus retraction motor protein</fullName>
    </submittedName>
</protein>
<dbReference type="Proteomes" id="UP000257139">
    <property type="component" value="Unassembled WGS sequence"/>
</dbReference>
<proteinExistence type="predicted"/>
<organism evidence="2 3">
    <name type="scientific">Cupriavidus taiwanensis</name>
    <dbReference type="NCBI Taxonomy" id="164546"/>
    <lineage>
        <taxon>Bacteria</taxon>
        <taxon>Pseudomonadati</taxon>
        <taxon>Pseudomonadota</taxon>
        <taxon>Betaproteobacteria</taxon>
        <taxon>Burkholderiales</taxon>
        <taxon>Burkholderiaceae</taxon>
        <taxon>Cupriavidus</taxon>
    </lineage>
</organism>
<feature type="domain" description="PIN" evidence="1">
    <location>
        <begin position="4"/>
        <end position="120"/>
    </location>
</feature>
<dbReference type="AlphaFoldDB" id="A0A7Z7JIK4"/>
<evidence type="ECO:0000313" key="2">
    <source>
        <dbReference type="EMBL" id="SPC26099.1"/>
    </source>
</evidence>
<dbReference type="InterPro" id="IPR029060">
    <property type="entry name" value="PIN-like_dom_sf"/>
</dbReference>
<evidence type="ECO:0000313" key="3">
    <source>
        <dbReference type="Proteomes" id="UP000257139"/>
    </source>
</evidence>
<dbReference type="Gene3D" id="3.40.50.1010">
    <property type="entry name" value="5'-nuclease"/>
    <property type="match status" value="1"/>
</dbReference>
<dbReference type="CDD" id="cd09872">
    <property type="entry name" value="PIN_Sll0205-like"/>
    <property type="match status" value="1"/>
</dbReference>
<dbReference type="SUPFAM" id="SSF88723">
    <property type="entry name" value="PIN domain-like"/>
    <property type="match status" value="1"/>
</dbReference>
<dbReference type="InterPro" id="IPR052919">
    <property type="entry name" value="TA_system_RNase"/>
</dbReference>
<reference evidence="2 3" key="1">
    <citation type="submission" date="2018-01" db="EMBL/GenBank/DDBJ databases">
        <authorList>
            <person name="Clerissi C."/>
        </authorList>
    </citation>
    <scope>NUCLEOTIDE SEQUENCE [LARGE SCALE GENOMIC DNA]</scope>
    <source>
        <strain evidence="2">Cupriavidus taiwanensis STM 6021</strain>
    </source>
</reference>
<dbReference type="PANTHER" id="PTHR36173">
    <property type="entry name" value="RIBONUCLEASE VAPC16-RELATED"/>
    <property type="match status" value="1"/>
</dbReference>
<dbReference type="InterPro" id="IPR002716">
    <property type="entry name" value="PIN_dom"/>
</dbReference>
<dbReference type="EMBL" id="OGUU01000051">
    <property type="protein sequence ID" value="SPC26099.1"/>
    <property type="molecule type" value="Genomic_DNA"/>
</dbReference>
<dbReference type="Pfam" id="PF01850">
    <property type="entry name" value="PIN"/>
    <property type="match status" value="1"/>
</dbReference>
<accession>A0A7Z7JIK4</accession>
<dbReference type="PANTHER" id="PTHR36173:SF2">
    <property type="entry name" value="RIBONUCLEASE VAPC16"/>
    <property type="match status" value="1"/>
</dbReference>
<name>A0A7Z7JIK4_9BURK</name>